<dbReference type="GO" id="GO:0006508">
    <property type="term" value="P:proteolysis"/>
    <property type="evidence" value="ECO:0007669"/>
    <property type="project" value="InterPro"/>
</dbReference>
<dbReference type="InterPro" id="IPR043504">
    <property type="entry name" value="Peptidase_S1_PA_chymotrypsin"/>
</dbReference>
<dbReference type="Gene3D" id="2.40.10.10">
    <property type="entry name" value="Trypsin-like serine proteases"/>
    <property type="match status" value="3"/>
</dbReference>
<feature type="domain" description="Peptidase S1" evidence="2">
    <location>
        <begin position="507"/>
        <end position="752"/>
    </location>
</feature>
<dbReference type="InterPro" id="IPR001254">
    <property type="entry name" value="Trypsin_dom"/>
</dbReference>
<dbReference type="InterPro" id="IPR044060">
    <property type="entry name" value="Bacterial_rp_domain"/>
</dbReference>
<dbReference type="PROSITE" id="PS00134">
    <property type="entry name" value="TRYPSIN_HIS"/>
    <property type="match status" value="1"/>
</dbReference>
<proteinExistence type="predicted"/>
<dbReference type="Pfam" id="PF18998">
    <property type="entry name" value="Flg_new_2"/>
    <property type="match status" value="1"/>
</dbReference>
<dbReference type="SUPFAM" id="SSF50494">
    <property type="entry name" value="Trypsin-like serine proteases"/>
    <property type="match status" value="2"/>
</dbReference>
<accession>A0A4R3N1G5</accession>
<gene>
    <name evidence="3" type="ORF">EDC35_1039</name>
</gene>
<evidence type="ECO:0000313" key="4">
    <source>
        <dbReference type="Proteomes" id="UP000295717"/>
    </source>
</evidence>
<dbReference type="InterPro" id="IPR018114">
    <property type="entry name" value="TRYPSIN_HIS"/>
</dbReference>
<dbReference type="GO" id="GO:0004252">
    <property type="term" value="F:serine-type endopeptidase activity"/>
    <property type="evidence" value="ECO:0007669"/>
    <property type="project" value="InterPro"/>
</dbReference>
<dbReference type="AlphaFoldDB" id="A0A4R3N1G5"/>
<dbReference type="Pfam" id="PF13365">
    <property type="entry name" value="Trypsin_2"/>
    <property type="match status" value="1"/>
</dbReference>
<dbReference type="InterPro" id="IPR051487">
    <property type="entry name" value="Ser/Thr_Proteases_Immune/Dev"/>
</dbReference>
<keyword evidence="4" id="KW-1185">Reference proteome</keyword>
<keyword evidence="1" id="KW-1015">Disulfide bond</keyword>
<protein>
    <submittedName>
        <fullName evidence="3">Trypsin-like peptidase</fullName>
    </submittedName>
</protein>
<evidence type="ECO:0000313" key="3">
    <source>
        <dbReference type="EMBL" id="TCT21911.1"/>
    </source>
</evidence>
<reference evidence="3 4" key="1">
    <citation type="submission" date="2019-03" db="EMBL/GenBank/DDBJ databases">
        <title>Genomic Encyclopedia of Type Strains, Phase IV (KMG-IV): sequencing the most valuable type-strain genomes for metagenomic binning, comparative biology and taxonomic classification.</title>
        <authorList>
            <person name="Goeker M."/>
        </authorList>
    </citation>
    <scope>NUCLEOTIDE SEQUENCE [LARGE SCALE GENOMIC DNA]</scope>
    <source>
        <strain evidence="3 4">DSM 13587</strain>
    </source>
</reference>
<dbReference type="OrthoDB" id="9813836at2"/>
<dbReference type="PRINTS" id="PR00722">
    <property type="entry name" value="CHYMOTRYPSIN"/>
</dbReference>
<name>A0A4R3N1G5_9GAMM</name>
<evidence type="ECO:0000259" key="2">
    <source>
        <dbReference type="PROSITE" id="PS50240"/>
    </source>
</evidence>
<dbReference type="EMBL" id="SMAO01000003">
    <property type="protein sequence ID" value="TCT21911.1"/>
    <property type="molecule type" value="Genomic_DNA"/>
</dbReference>
<dbReference type="InterPro" id="IPR001314">
    <property type="entry name" value="Peptidase_S1A"/>
</dbReference>
<dbReference type="PROSITE" id="PS50240">
    <property type="entry name" value="TRYPSIN_DOM"/>
    <property type="match status" value="1"/>
</dbReference>
<evidence type="ECO:0000256" key="1">
    <source>
        <dbReference type="ARBA" id="ARBA00023157"/>
    </source>
</evidence>
<organism evidence="3 4">
    <name type="scientific">Thiobaca trueperi</name>
    <dbReference type="NCBI Taxonomy" id="127458"/>
    <lineage>
        <taxon>Bacteria</taxon>
        <taxon>Pseudomonadati</taxon>
        <taxon>Pseudomonadota</taxon>
        <taxon>Gammaproteobacteria</taxon>
        <taxon>Chromatiales</taxon>
        <taxon>Chromatiaceae</taxon>
        <taxon>Thiobaca</taxon>
    </lineage>
</organism>
<dbReference type="Pfam" id="PF00089">
    <property type="entry name" value="Trypsin"/>
    <property type="match status" value="1"/>
</dbReference>
<dbReference type="FunFam" id="2.40.10.10:FF:000068">
    <property type="entry name" value="transmembrane protease serine 2"/>
    <property type="match status" value="1"/>
</dbReference>
<comment type="caution">
    <text evidence="3">The sequence shown here is derived from an EMBL/GenBank/DDBJ whole genome shotgun (WGS) entry which is preliminary data.</text>
</comment>
<dbReference type="CDD" id="cd00190">
    <property type="entry name" value="Tryp_SPc"/>
    <property type="match status" value="1"/>
</dbReference>
<dbReference type="Proteomes" id="UP000295717">
    <property type="component" value="Unassembled WGS sequence"/>
</dbReference>
<sequence>MERNRLIGRLFPLILLGLSGGALAVEVFPQPQATGMAQSAQQLVQQASVQRLSALIGQRPTLSAARLELTDADRERIDADNRAARSGAPLKVGLVKALDMRIDLQPLDVDAMTDQTYSFLGGHVRRAEGHLTWAVRLDTVGAAGARFRFDDVSLPNGASIHVYNDAGASHTYSADRKSFWTHSVTGDQIYIQVELPDQASDNAHFQIGAVMLLDASSEAFCPNNAPCVEDGSCHDTSEWSEIDKVRKAVARFNFIEDGWSYLCSGGLLADTDDTTAIPYFLTADHCVSTREVAATVETWFDFRTASCNSECPTGPGTSSTLGATLLNNSALNDHSLLLLDEEPPADAWFLGWTDTPVARANETMLYRLSHPRGSPQAYSTHRIDTNAETCGSLPRGPFIYSRDVVGATEGGSSGSPVMQSNGQVVGQLYGACGLDPDNVCDVVNNASVDGAFASYFQDVAKWLKPDPLNLPLTLQKFGSGKGRVQSSLDAGDPEALAQAGLSVTPKLAGGTQVAQTDWPWQAAIKISTWRVNGEWTCGGSVIDSRWVLTAAHCIVDGIEDPYHEFVTVAPANIQIRVGSERFEFGGQTTGVRRIVKHPDFDPVTRDNDLALLELKEAVFVEPVRPVTLEREEKQACPGIQGAVTGWGTDVACGQTARVLSKVNASLVDPAQCRTAYGADSITGNMLCTAPGTDNGTLCQADEGSPLVVSNGRGGYVQAGILSRGDDDCTNPTRPTVHTRLANYVGWMEGMTGLDLTSEVGSGIIDCGSTCSAEYPGGTTLTLTATADPGSTFAGWGGACEGTESTCQLTVTQALNVRATFNSINAQSRACAGSP</sequence>
<dbReference type="SMART" id="SM00020">
    <property type="entry name" value="Tryp_SPc"/>
    <property type="match status" value="1"/>
</dbReference>
<dbReference type="PANTHER" id="PTHR24256">
    <property type="entry name" value="TRYPTASE-RELATED"/>
    <property type="match status" value="1"/>
</dbReference>
<dbReference type="InterPro" id="IPR009003">
    <property type="entry name" value="Peptidase_S1_PA"/>
</dbReference>